<proteinExistence type="predicted"/>
<dbReference type="AlphaFoldDB" id="A0A0D3GSE3"/>
<protein>
    <submittedName>
        <fullName evidence="1">Uncharacterized protein</fullName>
    </submittedName>
</protein>
<sequence length="35" mass="4140">MVDRKEEAVDLEMLRIDRMWKSVKPTSIPAVCVHR</sequence>
<evidence type="ECO:0000313" key="1">
    <source>
        <dbReference type="EnsemblPlants" id="OBART07G18640.1"/>
    </source>
</evidence>
<evidence type="ECO:0000313" key="2">
    <source>
        <dbReference type="Proteomes" id="UP000026960"/>
    </source>
</evidence>
<keyword evidence="2" id="KW-1185">Reference proteome</keyword>
<dbReference type="Proteomes" id="UP000026960">
    <property type="component" value="Chromosome 7"/>
</dbReference>
<dbReference type="PaxDb" id="65489-OBART07G18640.1"/>
<reference evidence="1" key="1">
    <citation type="journal article" date="2009" name="Rice">
        <title>De Novo Next Generation Sequencing of Plant Genomes.</title>
        <authorList>
            <person name="Rounsley S."/>
            <person name="Marri P.R."/>
            <person name="Yu Y."/>
            <person name="He R."/>
            <person name="Sisneros N."/>
            <person name="Goicoechea J.L."/>
            <person name="Lee S.J."/>
            <person name="Angelova A."/>
            <person name="Kudrna D."/>
            <person name="Luo M."/>
            <person name="Affourtit J."/>
            <person name="Desany B."/>
            <person name="Knight J."/>
            <person name="Niazi F."/>
            <person name="Egholm M."/>
            <person name="Wing R.A."/>
        </authorList>
    </citation>
    <scope>NUCLEOTIDE SEQUENCE [LARGE SCALE GENOMIC DNA]</scope>
    <source>
        <strain evidence="1">cv. IRGC 105608</strain>
    </source>
</reference>
<dbReference type="EnsemblPlants" id="OBART07G18640.1">
    <property type="protein sequence ID" value="OBART07G18640.1"/>
    <property type="gene ID" value="OBART07G18640"/>
</dbReference>
<reference evidence="1" key="2">
    <citation type="submission" date="2015-03" db="UniProtKB">
        <authorList>
            <consortium name="EnsemblPlants"/>
        </authorList>
    </citation>
    <scope>IDENTIFICATION</scope>
</reference>
<name>A0A0D3GSE3_9ORYZ</name>
<organism evidence="1">
    <name type="scientific">Oryza barthii</name>
    <dbReference type="NCBI Taxonomy" id="65489"/>
    <lineage>
        <taxon>Eukaryota</taxon>
        <taxon>Viridiplantae</taxon>
        <taxon>Streptophyta</taxon>
        <taxon>Embryophyta</taxon>
        <taxon>Tracheophyta</taxon>
        <taxon>Spermatophyta</taxon>
        <taxon>Magnoliopsida</taxon>
        <taxon>Liliopsida</taxon>
        <taxon>Poales</taxon>
        <taxon>Poaceae</taxon>
        <taxon>BOP clade</taxon>
        <taxon>Oryzoideae</taxon>
        <taxon>Oryzeae</taxon>
        <taxon>Oryzinae</taxon>
        <taxon>Oryza</taxon>
    </lineage>
</organism>
<accession>A0A0D3GSE3</accession>
<dbReference type="HOGENOM" id="CLU_3369252_0_0_1"/>
<dbReference type="Gramene" id="OBART07G18640.1">
    <property type="protein sequence ID" value="OBART07G18640.1"/>
    <property type="gene ID" value="OBART07G18640"/>
</dbReference>